<feature type="region of interest" description="Disordered" evidence="1">
    <location>
        <begin position="42"/>
        <end position="98"/>
    </location>
</feature>
<name>A0ABT5X8J3_9EURY</name>
<organism evidence="2 3">
    <name type="scientific">Candidatus Methanocrinis natronophilus</name>
    <dbReference type="NCBI Taxonomy" id="3033396"/>
    <lineage>
        <taxon>Archaea</taxon>
        <taxon>Methanobacteriati</taxon>
        <taxon>Methanobacteriota</taxon>
        <taxon>Stenosarchaea group</taxon>
        <taxon>Methanomicrobia</taxon>
        <taxon>Methanotrichales</taxon>
        <taxon>Methanotrichaceae</taxon>
        <taxon>Methanocrinis</taxon>
    </lineage>
</organism>
<proteinExistence type="predicted"/>
<evidence type="ECO:0000256" key="1">
    <source>
        <dbReference type="SAM" id="MobiDB-lite"/>
    </source>
</evidence>
<keyword evidence="3" id="KW-1185">Reference proteome</keyword>
<feature type="compositionally biased region" description="Basic residues" evidence="1">
    <location>
        <begin position="80"/>
        <end position="91"/>
    </location>
</feature>
<dbReference type="EMBL" id="JARFPK010000024">
    <property type="protein sequence ID" value="MDF0590995.1"/>
    <property type="molecule type" value="Genomic_DNA"/>
</dbReference>
<dbReference type="Proteomes" id="UP001220010">
    <property type="component" value="Unassembled WGS sequence"/>
</dbReference>
<evidence type="ECO:0000313" key="3">
    <source>
        <dbReference type="Proteomes" id="UP001220010"/>
    </source>
</evidence>
<accession>A0ABT5X8J3</accession>
<comment type="caution">
    <text evidence="2">The sequence shown here is derived from an EMBL/GenBank/DDBJ whole genome shotgun (WGS) entry which is preliminary data.</text>
</comment>
<evidence type="ECO:0000313" key="2">
    <source>
        <dbReference type="EMBL" id="MDF0590995.1"/>
    </source>
</evidence>
<feature type="compositionally biased region" description="Gly residues" evidence="1">
    <location>
        <begin position="45"/>
        <end position="54"/>
    </location>
</feature>
<sequence length="133" mass="13983">MSRDLEIVLAYHEATKHAPARMAPGPGGIDWENEPAAFRRYLGAPAGGRGGLGASGEPLQRQPPPHRRVPDIGAGPRPLRSAHRRPLRPKGARPGGEGAVFAGGVAGYLLRPAGGDGPRRLHLHPLAGVLEVR</sequence>
<reference evidence="2 3" key="1">
    <citation type="submission" date="2023-03" db="EMBL/GenBank/DDBJ databases">
        <title>WGS of Methanotrichaceae archaeon Mx.</title>
        <authorList>
            <person name="Sorokin D.Y."/>
            <person name="Merkel A.Y."/>
        </authorList>
    </citation>
    <scope>NUCLEOTIDE SEQUENCE [LARGE SCALE GENOMIC DNA]</scope>
    <source>
        <strain evidence="2 3">Mx</strain>
    </source>
</reference>
<protein>
    <submittedName>
        <fullName evidence="2">Uncharacterized protein</fullName>
    </submittedName>
</protein>
<gene>
    <name evidence="2" type="ORF">P0O15_07420</name>
</gene>